<accession>A0ABQ2D676</accession>
<comment type="caution">
    <text evidence="2">The sequence shown here is derived from an EMBL/GenBank/DDBJ whole genome shotgun (WGS) entry which is preliminary data.</text>
</comment>
<name>A0ABQ2D676_9DEIO</name>
<gene>
    <name evidence="2" type="ORF">GCM10008938_31110</name>
</gene>
<keyword evidence="3" id="KW-1185">Reference proteome</keyword>
<proteinExistence type="predicted"/>
<feature type="compositionally biased region" description="Basic and acidic residues" evidence="1">
    <location>
        <begin position="94"/>
        <end position="103"/>
    </location>
</feature>
<protein>
    <submittedName>
        <fullName evidence="2">Uncharacterized protein</fullName>
    </submittedName>
</protein>
<dbReference type="EMBL" id="BMOD01000012">
    <property type="protein sequence ID" value="GGJ42727.1"/>
    <property type="molecule type" value="Genomic_DNA"/>
</dbReference>
<evidence type="ECO:0000256" key="1">
    <source>
        <dbReference type="SAM" id="MobiDB-lite"/>
    </source>
</evidence>
<reference evidence="3" key="1">
    <citation type="journal article" date="2019" name="Int. J. Syst. Evol. Microbiol.">
        <title>The Global Catalogue of Microorganisms (GCM) 10K type strain sequencing project: providing services to taxonomists for standard genome sequencing and annotation.</title>
        <authorList>
            <consortium name="The Broad Institute Genomics Platform"/>
            <consortium name="The Broad Institute Genome Sequencing Center for Infectious Disease"/>
            <person name="Wu L."/>
            <person name="Ma J."/>
        </authorList>
    </citation>
    <scope>NUCLEOTIDE SEQUENCE [LARGE SCALE GENOMIC DNA]</scope>
    <source>
        <strain evidence="3">JCM 14370</strain>
    </source>
</reference>
<evidence type="ECO:0000313" key="3">
    <source>
        <dbReference type="Proteomes" id="UP000632222"/>
    </source>
</evidence>
<evidence type="ECO:0000313" key="2">
    <source>
        <dbReference type="EMBL" id="GGJ42727.1"/>
    </source>
</evidence>
<sequence length="112" mass="12628">MNLYPTFEQGLKAELPLLRLLTVLSIEVNPHRFGQMIVVHYLAPTGHVLKPQYQESQASFWIAGVQLTPRSVERVRRLTGLHKVTVSGLLPRSHGPEKTKHQDTGFSFQVAT</sequence>
<feature type="region of interest" description="Disordered" evidence="1">
    <location>
        <begin position="89"/>
        <end position="112"/>
    </location>
</feature>
<dbReference type="Proteomes" id="UP000632222">
    <property type="component" value="Unassembled WGS sequence"/>
</dbReference>
<dbReference type="RefSeq" id="WP_189003939.1">
    <property type="nucleotide sequence ID" value="NZ_BMOD01000012.1"/>
</dbReference>
<organism evidence="2 3">
    <name type="scientific">Deinococcus roseus</name>
    <dbReference type="NCBI Taxonomy" id="392414"/>
    <lineage>
        <taxon>Bacteria</taxon>
        <taxon>Thermotogati</taxon>
        <taxon>Deinococcota</taxon>
        <taxon>Deinococci</taxon>
        <taxon>Deinococcales</taxon>
        <taxon>Deinococcaceae</taxon>
        <taxon>Deinococcus</taxon>
    </lineage>
</organism>